<keyword evidence="2" id="KW-0238">DNA-binding</keyword>
<dbReference type="CDD" id="cd06267">
    <property type="entry name" value="PBP1_LacI_sugar_binding-like"/>
    <property type="match status" value="1"/>
</dbReference>
<keyword evidence="6" id="KW-1185">Reference proteome</keyword>
<keyword evidence="3" id="KW-0804">Transcription</keyword>
<dbReference type="PROSITE" id="PS00356">
    <property type="entry name" value="HTH_LACI_1"/>
    <property type="match status" value="1"/>
</dbReference>
<evidence type="ECO:0000313" key="6">
    <source>
        <dbReference type="Proteomes" id="UP001296706"/>
    </source>
</evidence>
<keyword evidence="1" id="KW-0805">Transcription regulation</keyword>
<sequence>MTIHDVAARAGVSVSTVSKVLNDRYGVATSTVDRVRAVIAELGYESSLVARSLRNHRTNVIGVLVWDIEPYSAELLKGAARAIKGTGYELVVYAAGGKGAERMGWEHRYLSRLSGTLIDGAVMVTPTVDTAPFSTPVVAVDPHTGSEVPTVDSDNFRGAQLAVEHLLGLGHRRIGLLRRPPRDLESGPQREEGYRSALQAAGITPDPDLVRAGGYDDSASEDAARQLLTLPDRPTAIFAANDVSAITTIDVAMALGLRVPGDLSVIGFDNVPESAMTEPGLTTIEQPLQLMGQRAIEMLVELLAGRDLPQTHVRLPTRLVVRGSCAAPPAEPRRVAVEHSAAR</sequence>
<dbReference type="SMART" id="SM00354">
    <property type="entry name" value="HTH_LACI"/>
    <property type="match status" value="1"/>
</dbReference>
<dbReference type="CDD" id="cd01392">
    <property type="entry name" value="HTH_LacI"/>
    <property type="match status" value="1"/>
</dbReference>
<dbReference type="PRINTS" id="PR00036">
    <property type="entry name" value="HTHLACI"/>
</dbReference>
<organism evidence="5 6">
    <name type="scientific">Pseudonocardia xinjiangensis</name>
    <dbReference type="NCBI Taxonomy" id="75289"/>
    <lineage>
        <taxon>Bacteria</taxon>
        <taxon>Bacillati</taxon>
        <taxon>Actinomycetota</taxon>
        <taxon>Actinomycetes</taxon>
        <taxon>Pseudonocardiales</taxon>
        <taxon>Pseudonocardiaceae</taxon>
        <taxon>Pseudonocardia</taxon>
    </lineage>
</organism>
<name>A0ABX1RDN6_9PSEU</name>
<accession>A0ABX1RDN6</accession>
<comment type="caution">
    <text evidence="5">The sequence shown here is derived from an EMBL/GenBank/DDBJ whole genome shotgun (WGS) entry which is preliminary data.</text>
</comment>
<evidence type="ECO:0000313" key="5">
    <source>
        <dbReference type="EMBL" id="NMH77901.1"/>
    </source>
</evidence>
<dbReference type="PANTHER" id="PTHR30146">
    <property type="entry name" value="LACI-RELATED TRANSCRIPTIONAL REPRESSOR"/>
    <property type="match status" value="1"/>
</dbReference>
<dbReference type="InterPro" id="IPR010982">
    <property type="entry name" value="Lambda_DNA-bd_dom_sf"/>
</dbReference>
<dbReference type="Proteomes" id="UP001296706">
    <property type="component" value="Unassembled WGS sequence"/>
</dbReference>
<dbReference type="InterPro" id="IPR028082">
    <property type="entry name" value="Peripla_BP_I"/>
</dbReference>
<evidence type="ECO:0000259" key="4">
    <source>
        <dbReference type="PROSITE" id="PS50932"/>
    </source>
</evidence>
<dbReference type="Gene3D" id="1.10.260.40">
    <property type="entry name" value="lambda repressor-like DNA-binding domains"/>
    <property type="match status" value="1"/>
</dbReference>
<dbReference type="SUPFAM" id="SSF53822">
    <property type="entry name" value="Periplasmic binding protein-like I"/>
    <property type="match status" value="1"/>
</dbReference>
<evidence type="ECO:0000256" key="3">
    <source>
        <dbReference type="ARBA" id="ARBA00023163"/>
    </source>
</evidence>
<dbReference type="SUPFAM" id="SSF47413">
    <property type="entry name" value="lambda repressor-like DNA-binding domains"/>
    <property type="match status" value="1"/>
</dbReference>
<evidence type="ECO:0000256" key="1">
    <source>
        <dbReference type="ARBA" id="ARBA00023015"/>
    </source>
</evidence>
<reference evidence="5 6" key="1">
    <citation type="submission" date="2020-04" db="EMBL/GenBank/DDBJ databases">
        <authorList>
            <person name="Klaysubun C."/>
            <person name="Duangmal K."/>
            <person name="Lipun K."/>
        </authorList>
    </citation>
    <scope>NUCLEOTIDE SEQUENCE [LARGE SCALE GENOMIC DNA]</scope>
    <source>
        <strain evidence="5 6">JCM 11839</strain>
    </source>
</reference>
<dbReference type="Gene3D" id="3.40.50.2300">
    <property type="match status" value="2"/>
</dbReference>
<dbReference type="InterPro" id="IPR000843">
    <property type="entry name" value="HTH_LacI"/>
</dbReference>
<gene>
    <name evidence="5" type="ORF">HF577_12505</name>
</gene>
<dbReference type="InterPro" id="IPR046335">
    <property type="entry name" value="LacI/GalR-like_sensor"/>
</dbReference>
<protein>
    <submittedName>
        <fullName evidence="5">LacI family transcriptional regulator</fullName>
    </submittedName>
</protein>
<dbReference type="Pfam" id="PF00356">
    <property type="entry name" value="LacI"/>
    <property type="match status" value="1"/>
</dbReference>
<dbReference type="PANTHER" id="PTHR30146:SF109">
    <property type="entry name" value="HTH-TYPE TRANSCRIPTIONAL REGULATOR GALS"/>
    <property type="match status" value="1"/>
</dbReference>
<evidence type="ECO:0000256" key="2">
    <source>
        <dbReference type="ARBA" id="ARBA00023125"/>
    </source>
</evidence>
<feature type="domain" description="HTH lacI-type" evidence="4">
    <location>
        <begin position="1"/>
        <end position="55"/>
    </location>
</feature>
<dbReference type="EMBL" id="JAAXKY010000032">
    <property type="protein sequence ID" value="NMH77901.1"/>
    <property type="molecule type" value="Genomic_DNA"/>
</dbReference>
<proteinExistence type="predicted"/>
<dbReference type="Pfam" id="PF13377">
    <property type="entry name" value="Peripla_BP_3"/>
    <property type="match status" value="1"/>
</dbReference>
<dbReference type="PROSITE" id="PS50932">
    <property type="entry name" value="HTH_LACI_2"/>
    <property type="match status" value="1"/>
</dbReference>